<feature type="compositionally biased region" description="Basic and acidic residues" evidence="3">
    <location>
        <begin position="1305"/>
        <end position="1319"/>
    </location>
</feature>
<dbReference type="Pfam" id="PF00018">
    <property type="entry name" value="SH3_1"/>
    <property type="match status" value="1"/>
</dbReference>
<dbReference type="Gene3D" id="2.30.30.40">
    <property type="entry name" value="SH3 Domains"/>
    <property type="match status" value="1"/>
</dbReference>
<dbReference type="EMBL" id="JAYKXP010000054">
    <property type="protein sequence ID" value="KAK7035276.1"/>
    <property type="molecule type" value="Genomic_DNA"/>
</dbReference>
<keyword evidence="1 2" id="KW-0728">SH3 domain</keyword>
<dbReference type="InterPro" id="IPR024982">
    <property type="entry name" value="Rax2-like_C"/>
</dbReference>
<dbReference type="SUPFAM" id="SSF50044">
    <property type="entry name" value="SH3-domain"/>
    <property type="match status" value="1"/>
</dbReference>
<evidence type="ECO:0000256" key="1">
    <source>
        <dbReference type="ARBA" id="ARBA00022443"/>
    </source>
</evidence>
<proteinExistence type="predicted"/>
<dbReference type="PANTHER" id="PTHR31778">
    <property type="entry name" value="BUD SITE SELECTION PROTEIN RAX2"/>
    <property type="match status" value="1"/>
</dbReference>
<dbReference type="Pfam" id="PF12768">
    <property type="entry name" value="Rax2"/>
    <property type="match status" value="1"/>
</dbReference>
<dbReference type="InterPro" id="IPR036028">
    <property type="entry name" value="SH3-like_dom_sf"/>
</dbReference>
<reference evidence="6 7" key="1">
    <citation type="submission" date="2024-01" db="EMBL/GenBank/DDBJ databases">
        <title>A draft genome for a cacao thread blight-causing isolate of Paramarasmius palmivorus.</title>
        <authorList>
            <person name="Baruah I.K."/>
            <person name="Bukari Y."/>
            <person name="Amoako-Attah I."/>
            <person name="Meinhardt L.W."/>
            <person name="Bailey B.A."/>
            <person name="Cohen S.P."/>
        </authorList>
    </citation>
    <scope>NUCLEOTIDE SEQUENCE [LARGE SCALE GENOMIC DNA]</scope>
    <source>
        <strain evidence="6 7">GH-12</strain>
    </source>
</reference>
<feature type="transmembrane region" description="Helical" evidence="4">
    <location>
        <begin position="1222"/>
        <end position="1253"/>
    </location>
</feature>
<accession>A0AAW0C925</accession>
<dbReference type="InterPro" id="IPR048266">
    <property type="entry name" value="Rax2-like_second"/>
</dbReference>
<dbReference type="Pfam" id="PF20843">
    <property type="entry name" value="Rax2_3"/>
    <property type="match status" value="1"/>
</dbReference>
<dbReference type="SUPFAM" id="SSF50965">
    <property type="entry name" value="Galactose oxidase, central domain"/>
    <property type="match status" value="2"/>
</dbReference>
<dbReference type="PANTHER" id="PTHR31778:SF2">
    <property type="entry name" value="BUD SITE SELECTION PROTEIN RAX2"/>
    <property type="match status" value="1"/>
</dbReference>
<evidence type="ECO:0000256" key="2">
    <source>
        <dbReference type="PROSITE-ProRule" id="PRU00192"/>
    </source>
</evidence>
<dbReference type="InterPro" id="IPR011043">
    <property type="entry name" value="Gal_Oxase/kelch_b-propeller"/>
</dbReference>
<evidence type="ECO:0000256" key="4">
    <source>
        <dbReference type="SAM" id="Phobius"/>
    </source>
</evidence>
<keyword evidence="4" id="KW-1133">Transmembrane helix</keyword>
<protein>
    <recommendedName>
        <fullName evidence="5">SH3 domain-containing protein</fullName>
    </recommendedName>
</protein>
<dbReference type="PROSITE" id="PS50002">
    <property type="entry name" value="SH3"/>
    <property type="match status" value="1"/>
</dbReference>
<dbReference type="CDD" id="cd11856">
    <property type="entry name" value="SH3_p47phox_like"/>
    <property type="match status" value="1"/>
</dbReference>
<evidence type="ECO:0000313" key="7">
    <source>
        <dbReference type="Proteomes" id="UP001383192"/>
    </source>
</evidence>
<dbReference type="GO" id="GO:1902929">
    <property type="term" value="C:plasma membrane of growing cell tip"/>
    <property type="evidence" value="ECO:0007669"/>
    <property type="project" value="TreeGrafter"/>
</dbReference>
<dbReference type="SMART" id="SM00326">
    <property type="entry name" value="SH3"/>
    <property type="match status" value="1"/>
</dbReference>
<gene>
    <name evidence="6" type="ORF">VNI00_012043</name>
</gene>
<organism evidence="6 7">
    <name type="scientific">Paramarasmius palmivorus</name>
    <dbReference type="NCBI Taxonomy" id="297713"/>
    <lineage>
        <taxon>Eukaryota</taxon>
        <taxon>Fungi</taxon>
        <taxon>Dikarya</taxon>
        <taxon>Basidiomycota</taxon>
        <taxon>Agaricomycotina</taxon>
        <taxon>Agaricomycetes</taxon>
        <taxon>Agaricomycetidae</taxon>
        <taxon>Agaricales</taxon>
        <taxon>Marasmiineae</taxon>
        <taxon>Marasmiaceae</taxon>
        <taxon>Paramarasmius</taxon>
    </lineage>
</organism>
<name>A0AAW0C925_9AGAR</name>
<keyword evidence="7" id="KW-1185">Reference proteome</keyword>
<comment type="caution">
    <text evidence="6">The sequence shown here is derived from an EMBL/GenBank/DDBJ whole genome shotgun (WGS) entry which is preliminary data.</text>
</comment>
<evidence type="ECO:0000313" key="6">
    <source>
        <dbReference type="EMBL" id="KAK7035276.1"/>
    </source>
</evidence>
<feature type="region of interest" description="Disordered" evidence="3">
    <location>
        <begin position="1292"/>
        <end position="1328"/>
    </location>
</feature>
<dbReference type="InterPro" id="IPR048265">
    <property type="entry name" value="Rax2-like_third"/>
</dbReference>
<keyword evidence="4" id="KW-0472">Membrane</keyword>
<keyword evidence="4" id="KW-0812">Transmembrane</keyword>
<evidence type="ECO:0000256" key="3">
    <source>
        <dbReference type="SAM" id="MobiDB-lite"/>
    </source>
</evidence>
<evidence type="ECO:0000259" key="5">
    <source>
        <dbReference type="PROSITE" id="PS50002"/>
    </source>
</evidence>
<sequence length="1402" mass="145539">MLLILLLVCNVVRAALPQVDFDRMGKVGLAGSFAGFDFFQNSSLSFDSSSSTLFSRSSDGSLAFLTSTNTGGRISAGCALNGVFYLAGSFSSVGSIPASNIASYQPSSSQFSALGSNSPNGQIDAIYCDSKDNKVWVGGKFTTPGSSVAVWDVKAGSWSQPPFVGVTGAQSHVYAITSNTSQTSLFFAGSFVASFQGNGTLNGTNNPNVPFSAGATPFSSSLVPVPLQNAQVDGSPSTSDPQFSNINNILCPSGEDGPGNSWFAADANTAVVTIRKFSFISASGVRLGNTFQPNHGTTGFSVTTIPDNNVQTLKYLDPVTNQNVTCSDPCPLSTDSSILYQDFLFPSDLSITGVQIKLSQWTGSSPGLHIAQILSSGAFASAVPDDNGESCFAPNPSNTSRTGDWVAQQSNTDIPGTIQSILVSEVDVGTSPSSGPSFTWMPYVSASGQYQISMVIPGCANDCGARTSISVSVFPGRDLPPTITSVDQANPDNTVVPIYTGPVIPSSSDFTTTVVMRLDDNPKGSGQNGKYEIVADRIQLTLLSADTSSSGDSNGGTTGVNSRNAFGFFEWPLSSSGSDATKTLPNNTLTFYDSAGLGLFNALGGSSNVDSGNAVVTSVVHHPNGAVFLGGNLSLSSGPASSARNIVAFVNGALEALGDNGLDGPVAALLLDGDNLYVGGSFQDTAAASTNGLVKNIGSYNVQTKRWSALGAGLNGPVTGLDISNGKLQVIGNFTSILTSASDNSGIDAPGIAVWDTSASIWANSGGFVVGSMTMVANGTDSTQYIAGSVSAFQKFGSDGIVMVSNGDNGPKVTPLSAPLGGVAGVSTSASARKRSYIARTSWMSHVKFPRVFAKRQSSSSLASLPAPLPAPAPAVLAGAFWTNSSSSREVAIIGGNFSFLPSGSAFGSQRSQSLAIYDQDEATLKALPGNQINGTVRTLFVENNFLYVGGEFSISDVNANGFAVYNLQSQQWETSGIQSLQTSDGSIVSVRSISSSTAKPNTIIVAGHFAQAGSFRCQAICALDTSSRQWNSLGNGIQGEVSTVLYAGNNQDILIAAGSIGLDGGAVANVAQMSFSNSSWAAVGPASDLPGPVTALEINNGNTSSIFAAGKSSDGASFLSHYNGANWTTLASSFQPNTVVSQLAMVPLQDTHPGNALIEADRMLMISGSLDDSTFGNASSALFDGESFVPYIVSSTATGTAGFVASMFHSFKTFSFNQHHFLATGIVILISIAISAGIVFLLALIGILWTLFSRRDRDDKLNKDVQEDDDDSIHHRPSSLLEHVNAATRGTIIGSSTSPSPFPEKGDEKGLAEARDNDPYGPDASNYVRAETPSDAFHGMGMEETSRPAHARYSFDGAGEGELPLTAGAEVEVLDDRDHAWWYARDVRTGREGVVPAAYLY</sequence>
<feature type="domain" description="SH3" evidence="5">
    <location>
        <begin position="1345"/>
        <end position="1402"/>
    </location>
</feature>
<dbReference type="Pfam" id="PF20842">
    <property type="entry name" value="Rax2_2"/>
    <property type="match status" value="1"/>
</dbReference>
<dbReference type="Proteomes" id="UP001383192">
    <property type="component" value="Unassembled WGS sequence"/>
</dbReference>
<dbReference type="InterPro" id="IPR001452">
    <property type="entry name" value="SH3_domain"/>
</dbReference>